<dbReference type="Pfam" id="PF17957">
    <property type="entry name" value="Big_7"/>
    <property type="match status" value="1"/>
</dbReference>
<reference evidence="6" key="1">
    <citation type="submission" date="2021-01" db="EMBL/GenBank/DDBJ databases">
        <title>Whole genome shotgun sequence of Virgisporangium ochraceum NBRC 16418.</title>
        <authorList>
            <person name="Komaki H."/>
            <person name="Tamura T."/>
        </authorList>
    </citation>
    <scope>NUCLEOTIDE SEQUENCE</scope>
    <source>
        <strain evidence="6">NBRC 16418</strain>
    </source>
</reference>
<feature type="region of interest" description="Disordered" evidence="2">
    <location>
        <begin position="1034"/>
        <end position="1063"/>
    </location>
</feature>
<comment type="caution">
    <text evidence="6">The sequence shown here is derived from an EMBL/GenBank/DDBJ whole genome shotgun (WGS) entry which is preliminary data.</text>
</comment>
<proteinExistence type="predicted"/>
<dbReference type="Gene3D" id="2.60.40.650">
    <property type="match status" value="1"/>
</dbReference>
<dbReference type="Pfam" id="PF20254">
    <property type="entry name" value="DMFA2_C"/>
    <property type="match status" value="1"/>
</dbReference>
<dbReference type="Proteomes" id="UP000635606">
    <property type="component" value="Unassembled WGS sequence"/>
</dbReference>
<dbReference type="Pfam" id="PF13313">
    <property type="entry name" value="DUF4082"/>
    <property type="match status" value="3"/>
</dbReference>
<evidence type="ECO:0000256" key="1">
    <source>
        <dbReference type="ARBA" id="ARBA00022729"/>
    </source>
</evidence>
<dbReference type="Pfam" id="PF13205">
    <property type="entry name" value="Big_5"/>
    <property type="match status" value="1"/>
</dbReference>
<sequence length="1203" mass="126754">MLAAGIVAGQPASAEEFCPHNAIVCENQNNAGVDDTEWDDIHGAGDSDIQGFTTDISVNRGGTVEFKVSTVATAYRVDIYRIGWYGGKGARKVHTLEPDPALAQDQDDCVTDPDTEIYDCGTWRVSATWSVPATAVSGVYVAKLVRTDGESGTSHMIFVVRDDTSTSDLFFQTSDATWQAYNDFGGSNFYWGGPQGRALKVSYNRPFATRRVENGRDWFFSNEYPMIRFLERNGYDISYTTDVDSDRRGNLIRNHRTFLSVGHDEYWSAQQRSHVEAARDAGVNLAFFTGNEVYWKTRWESSVDGAGTPYRTLVCYKETWADRKLDESTTEWTGTWRDPRFSPPSDGGRPENALVGNLYMSNNTDLAIQVPAQQGRNRFWRNTSVAAQNDGDTATLAPHTVGYESNEDHDNGFRPPGLFRLSTTTGPTPEYLQDFGRFTDTGTTTHHVTMYRATSGALVFGAGTIQWAWGLDDIHDGIRSAPDEAMQQATVNLLADMGAQPTTLMSGLDPATMSTDFTAPSVTVTSPANGTSVANGAAVTVSGTAVDAGSGEVAGVEVSTDGGTTWHPATGTSAWSYTFHSNGPGSQVVKVRAVDDSGNLGQTPATLGLTLTGPSTLFGQRVPAHPATDDSGAVTLGVKVVPQTDGTITGVRFYKGTGNGGTHTGQVWSADGQLLRTGTFTDESASGWQTLQFSQPLPVTAGTTYVASYLAPNGHYAADERFFSSLDHVAAPLVAPRGRTSGGNGLFRPGAGFPVEASSRDVNYYVDVMFVDGGAAPSVLTTSPVAGATGVAVDARPGALFSRPVAAASVQFTVTDGSGAPVSGATGYDAPTRTATFTPAVALAYGEQYTATVTATGATGTPMDAPATWTFTTSQYEQVSTLFGSGDAPAVTSSGDTEAITLGVRFTPTVDGEIVGVRFWRGAGNTGPHTGTLYSADGDELARATFPAASGTGWQSVEFGGPVEVTAGTTYVVAYYAPNGNYAVSSGFFGTGWTNGDGTLTAPAGSNGVYRYGSDGFPTGTYNSTNYWVDAMFVPDGPPPGPPTPPSPPPGSQLIFGPGDTPAATNWDDTDAVELGVRFSSTVAGTVAGVRFHKGSQNTGSHTGSLWSPTGERMATGTFVESADGWQTLLFATPVAIDPGVTYTVSYHTTVGRYSLTAGGFAEPVTRGPLTATGSVYRYGSGGEAPTTASTGNYWVDVVLLET</sequence>
<feature type="domain" description="DUF4082" evidence="4">
    <location>
        <begin position="1061"/>
        <end position="1196"/>
    </location>
</feature>
<evidence type="ECO:0000259" key="5">
    <source>
        <dbReference type="Pfam" id="PF20254"/>
    </source>
</evidence>
<dbReference type="InterPro" id="IPR014756">
    <property type="entry name" value="Ig_E-set"/>
</dbReference>
<accession>A0A8J3ZYX1</accession>
<evidence type="ECO:0000313" key="7">
    <source>
        <dbReference type="Proteomes" id="UP000635606"/>
    </source>
</evidence>
<evidence type="ECO:0000259" key="4">
    <source>
        <dbReference type="Pfam" id="PF13313"/>
    </source>
</evidence>
<keyword evidence="7" id="KW-1185">Reference proteome</keyword>
<dbReference type="AlphaFoldDB" id="A0A8J3ZYX1"/>
<dbReference type="InterPro" id="IPR046540">
    <property type="entry name" value="DMFA2_C"/>
</dbReference>
<feature type="domain" description="SbsA Ig-like" evidence="3">
    <location>
        <begin position="776"/>
        <end position="873"/>
    </location>
</feature>
<feature type="domain" description="N,N-dimethylformamidase beta subunit-like C-terminal" evidence="5">
    <location>
        <begin position="76"/>
        <end position="472"/>
    </location>
</feature>
<protein>
    <recommendedName>
        <fullName evidence="8">DUF4082 domain-containing protein</fullName>
    </recommendedName>
</protein>
<dbReference type="Gene3D" id="2.60.40.3710">
    <property type="match status" value="1"/>
</dbReference>
<evidence type="ECO:0000259" key="3">
    <source>
        <dbReference type="Pfam" id="PF13205"/>
    </source>
</evidence>
<gene>
    <name evidence="6" type="ORF">Voc01_059720</name>
</gene>
<dbReference type="SUPFAM" id="SSF81296">
    <property type="entry name" value="E set domains"/>
    <property type="match status" value="1"/>
</dbReference>
<dbReference type="InterPro" id="IPR032812">
    <property type="entry name" value="SbsA_Ig"/>
</dbReference>
<feature type="compositionally biased region" description="Pro residues" evidence="2">
    <location>
        <begin position="1036"/>
        <end position="1051"/>
    </location>
</feature>
<name>A0A8J3ZYX1_9ACTN</name>
<feature type="domain" description="DUF4082" evidence="4">
    <location>
        <begin position="888"/>
        <end position="1029"/>
    </location>
</feature>
<evidence type="ECO:0008006" key="8">
    <source>
        <dbReference type="Google" id="ProtNLM"/>
    </source>
</evidence>
<evidence type="ECO:0000313" key="6">
    <source>
        <dbReference type="EMBL" id="GIJ71055.1"/>
    </source>
</evidence>
<feature type="domain" description="DUF4082" evidence="4">
    <location>
        <begin position="621"/>
        <end position="766"/>
    </location>
</feature>
<dbReference type="InterPro" id="IPR025141">
    <property type="entry name" value="DUF4082"/>
</dbReference>
<evidence type="ECO:0000256" key="2">
    <source>
        <dbReference type="SAM" id="MobiDB-lite"/>
    </source>
</evidence>
<keyword evidence="1" id="KW-0732">Signal</keyword>
<dbReference type="EMBL" id="BOPH01000084">
    <property type="protein sequence ID" value="GIJ71055.1"/>
    <property type="molecule type" value="Genomic_DNA"/>
</dbReference>
<organism evidence="6 7">
    <name type="scientific">Virgisporangium ochraceum</name>
    <dbReference type="NCBI Taxonomy" id="65505"/>
    <lineage>
        <taxon>Bacteria</taxon>
        <taxon>Bacillati</taxon>
        <taxon>Actinomycetota</taxon>
        <taxon>Actinomycetes</taxon>
        <taxon>Micromonosporales</taxon>
        <taxon>Micromonosporaceae</taxon>
        <taxon>Virgisporangium</taxon>
    </lineage>
</organism>